<name>A0ACB9VUL8_CHAAC</name>
<sequence length="96" mass="10519">RDSALNHKVCDWCKHIRHTKEYLDFGAGERRLQFCSAKCLNQYKMDIFYKETQAALPGGFCNPGHGGGGEGKMECGGGVQLLTPESWGTPFNGPPA</sequence>
<reference evidence="1" key="1">
    <citation type="submission" date="2022-05" db="EMBL/GenBank/DDBJ databases">
        <title>Chromosome-level genome of Chaenocephalus aceratus.</title>
        <authorList>
            <person name="Park H."/>
        </authorList>
    </citation>
    <scope>NUCLEOTIDE SEQUENCE</scope>
    <source>
        <strain evidence="1">KU_202001</strain>
    </source>
</reference>
<keyword evidence="2" id="KW-1185">Reference proteome</keyword>
<organism evidence="1 2">
    <name type="scientific">Chaenocephalus aceratus</name>
    <name type="common">Blackfin icefish</name>
    <name type="synonym">Chaenichthys aceratus</name>
    <dbReference type="NCBI Taxonomy" id="36190"/>
    <lineage>
        <taxon>Eukaryota</taxon>
        <taxon>Metazoa</taxon>
        <taxon>Chordata</taxon>
        <taxon>Craniata</taxon>
        <taxon>Vertebrata</taxon>
        <taxon>Euteleostomi</taxon>
        <taxon>Actinopterygii</taxon>
        <taxon>Neopterygii</taxon>
        <taxon>Teleostei</taxon>
        <taxon>Neoteleostei</taxon>
        <taxon>Acanthomorphata</taxon>
        <taxon>Eupercaria</taxon>
        <taxon>Perciformes</taxon>
        <taxon>Notothenioidei</taxon>
        <taxon>Channichthyidae</taxon>
        <taxon>Chaenocephalus</taxon>
    </lineage>
</organism>
<feature type="non-terminal residue" evidence="1">
    <location>
        <position position="1"/>
    </location>
</feature>
<dbReference type="Proteomes" id="UP001057452">
    <property type="component" value="Chromosome 15"/>
</dbReference>
<dbReference type="EMBL" id="CM043799">
    <property type="protein sequence ID" value="KAI4803851.1"/>
    <property type="molecule type" value="Genomic_DNA"/>
</dbReference>
<accession>A0ACB9VUL8</accession>
<evidence type="ECO:0000313" key="2">
    <source>
        <dbReference type="Proteomes" id="UP001057452"/>
    </source>
</evidence>
<protein>
    <submittedName>
        <fullName evidence="1">Uncharacterized protein</fullName>
    </submittedName>
</protein>
<gene>
    <name evidence="1" type="ORF">KUCAC02_025499</name>
</gene>
<proteinExistence type="predicted"/>
<evidence type="ECO:0000313" key="1">
    <source>
        <dbReference type="EMBL" id="KAI4803851.1"/>
    </source>
</evidence>
<comment type="caution">
    <text evidence="1">The sequence shown here is derived from an EMBL/GenBank/DDBJ whole genome shotgun (WGS) entry which is preliminary data.</text>
</comment>